<dbReference type="HOGENOM" id="CLU_1152426_0_0_1"/>
<dbReference type="EMBL" id="CP003008">
    <property type="protein sequence ID" value="AEO61989.1"/>
    <property type="molecule type" value="Genomic_DNA"/>
</dbReference>
<protein>
    <submittedName>
        <fullName evidence="1">Uncharacterized protein</fullName>
    </submittedName>
</protein>
<sequence>MHLIPALVRAPLSMNPVLPGKILESLIRFIPRRKERSAIRQHKETGGMLWNLAASDRSQRAPLPQTRLDSGGGCIMRCGFFTTPACFVTIWRSSRELQPKLKAQVIAWTSTRIRWRSSANALGSSPRPNTLKQPVWLFPVVISGRKIARYTEYAVCLAPPLNTAQTGTADPFVQTRTTFAPQTIRQSRQDSTRILCRLAAITAGTTNPTNARFFASSEANDVSELIPFQYRIPWNVASGWT</sequence>
<evidence type="ECO:0000313" key="2">
    <source>
        <dbReference type="Proteomes" id="UP000007322"/>
    </source>
</evidence>
<dbReference type="Proteomes" id="UP000007322">
    <property type="component" value="Chromosome 7"/>
</dbReference>
<name>G2QNB6_THET4</name>
<dbReference type="InParanoid" id="G2QNB6"/>
<gene>
    <name evidence="1" type="ORF">MYCTH_2113862</name>
</gene>
<dbReference type="GeneID" id="11509785"/>
<dbReference type="KEGG" id="mtm:MYCTH_2113862"/>
<keyword evidence="2" id="KW-1185">Reference proteome</keyword>
<dbReference type="VEuPathDB" id="FungiDB:MYCTH_2113862"/>
<reference evidence="1 2" key="1">
    <citation type="journal article" date="2011" name="Nat. Biotechnol.">
        <title>Comparative genomic analysis of the thermophilic biomass-degrading fungi Myceliophthora thermophila and Thielavia terrestris.</title>
        <authorList>
            <person name="Berka R.M."/>
            <person name="Grigoriev I.V."/>
            <person name="Otillar R."/>
            <person name="Salamov A."/>
            <person name="Grimwood J."/>
            <person name="Reid I."/>
            <person name="Ishmael N."/>
            <person name="John T."/>
            <person name="Darmond C."/>
            <person name="Moisan M.-C."/>
            <person name="Henrissat B."/>
            <person name="Coutinho P.M."/>
            <person name="Lombard V."/>
            <person name="Natvig D.O."/>
            <person name="Lindquist E."/>
            <person name="Schmutz J."/>
            <person name="Lucas S."/>
            <person name="Harris P."/>
            <person name="Powlowski J."/>
            <person name="Bellemare A."/>
            <person name="Taylor D."/>
            <person name="Butler G."/>
            <person name="de Vries R.P."/>
            <person name="Allijn I.E."/>
            <person name="van den Brink J."/>
            <person name="Ushinsky S."/>
            <person name="Storms R."/>
            <person name="Powell A.J."/>
            <person name="Paulsen I.T."/>
            <person name="Elbourne L.D.H."/>
            <person name="Baker S.E."/>
            <person name="Magnuson J."/>
            <person name="LaBoissiere S."/>
            <person name="Clutterbuck A.J."/>
            <person name="Martinez D."/>
            <person name="Wogulis M."/>
            <person name="de Leon A.L."/>
            <person name="Rey M.W."/>
            <person name="Tsang A."/>
        </authorList>
    </citation>
    <scope>NUCLEOTIDE SEQUENCE [LARGE SCALE GENOMIC DNA]</scope>
    <source>
        <strain evidence="2">ATCC 42464 / BCRC 31852 / DSM 1799</strain>
    </source>
</reference>
<proteinExistence type="predicted"/>
<evidence type="ECO:0000313" key="1">
    <source>
        <dbReference type="EMBL" id="AEO61989.1"/>
    </source>
</evidence>
<dbReference type="AlphaFoldDB" id="G2QNB6"/>
<organism evidence="1 2">
    <name type="scientific">Thermothelomyces thermophilus (strain ATCC 42464 / BCRC 31852 / DSM 1799)</name>
    <name type="common">Sporotrichum thermophile</name>
    <dbReference type="NCBI Taxonomy" id="573729"/>
    <lineage>
        <taxon>Eukaryota</taxon>
        <taxon>Fungi</taxon>
        <taxon>Dikarya</taxon>
        <taxon>Ascomycota</taxon>
        <taxon>Pezizomycotina</taxon>
        <taxon>Sordariomycetes</taxon>
        <taxon>Sordariomycetidae</taxon>
        <taxon>Sordariales</taxon>
        <taxon>Chaetomiaceae</taxon>
        <taxon>Thermothelomyces</taxon>
    </lineage>
</organism>
<dbReference type="RefSeq" id="XP_003667234.1">
    <property type="nucleotide sequence ID" value="XM_003667186.1"/>
</dbReference>
<accession>G2QNB6</accession>